<name>A0ABQ3PPI6_9ACTN</name>
<keyword evidence="4" id="KW-1185">Reference proteome</keyword>
<evidence type="ECO:0000313" key="1">
    <source>
        <dbReference type="EMBL" id="GHI25436.1"/>
    </source>
</evidence>
<gene>
    <name evidence="1" type="ORF">Shyd_68070</name>
    <name evidence="2" type="ORF">Shyd_83000</name>
    <name evidence="3" type="ORF">Shyd_93840</name>
</gene>
<dbReference type="EMBL" id="BNDW01000107">
    <property type="protein sequence ID" value="GHI26929.1"/>
    <property type="molecule type" value="Genomic_DNA"/>
</dbReference>
<comment type="caution">
    <text evidence="2">The sequence shown here is derived from an EMBL/GenBank/DDBJ whole genome shotgun (WGS) entry which is preliminary data.</text>
</comment>
<dbReference type="Proteomes" id="UP001052739">
    <property type="component" value="Unassembled WGS sequence"/>
</dbReference>
<evidence type="ECO:0000313" key="2">
    <source>
        <dbReference type="EMBL" id="GHI26929.1"/>
    </source>
</evidence>
<sequence>MLVLAHARASRPTAFSSTAFAGKATRELRRNDGATQVRVVSVKGCRNVGVCNIRLIRHRQAADLRFGSPLQDLTRPCRSVGV</sequence>
<evidence type="ECO:0000313" key="4">
    <source>
        <dbReference type="Proteomes" id="UP001052739"/>
    </source>
</evidence>
<proteinExistence type="predicted"/>
<dbReference type="EMBL" id="BNDW01000072">
    <property type="protein sequence ID" value="GHI25436.1"/>
    <property type="molecule type" value="Genomic_DNA"/>
</dbReference>
<accession>A0ABQ3PPI6</accession>
<protein>
    <submittedName>
        <fullName evidence="2">Uncharacterized protein</fullName>
    </submittedName>
</protein>
<reference evidence="2" key="1">
    <citation type="submission" date="2024-05" db="EMBL/GenBank/DDBJ databases">
        <title>Whole genome shotgun sequence of Streptomyces hydrogenans NBRC 13475.</title>
        <authorList>
            <person name="Komaki H."/>
            <person name="Tamura T."/>
        </authorList>
    </citation>
    <scope>NUCLEOTIDE SEQUENCE</scope>
    <source>
        <strain evidence="2">NBRC 13475</strain>
    </source>
</reference>
<dbReference type="EMBL" id="BNDW01000119">
    <property type="protein sequence ID" value="GHI28013.1"/>
    <property type="molecule type" value="Genomic_DNA"/>
</dbReference>
<organism evidence="2 4">
    <name type="scientific">Streptomyces hydrogenans</name>
    <dbReference type="NCBI Taxonomy" id="1873719"/>
    <lineage>
        <taxon>Bacteria</taxon>
        <taxon>Bacillati</taxon>
        <taxon>Actinomycetota</taxon>
        <taxon>Actinomycetes</taxon>
        <taxon>Kitasatosporales</taxon>
        <taxon>Streptomycetaceae</taxon>
        <taxon>Streptomyces</taxon>
    </lineage>
</organism>
<evidence type="ECO:0000313" key="3">
    <source>
        <dbReference type="EMBL" id="GHI28013.1"/>
    </source>
</evidence>